<evidence type="ECO:0000313" key="2">
    <source>
        <dbReference type="Proteomes" id="UP000261187"/>
    </source>
</evidence>
<organism evidence="1 2">
    <name type="scientific">Segatella copri</name>
    <dbReference type="NCBI Taxonomy" id="165179"/>
    <lineage>
        <taxon>Bacteria</taxon>
        <taxon>Pseudomonadati</taxon>
        <taxon>Bacteroidota</taxon>
        <taxon>Bacteroidia</taxon>
        <taxon>Bacteroidales</taxon>
        <taxon>Prevotellaceae</taxon>
        <taxon>Segatella</taxon>
    </lineage>
</organism>
<name>A0AA92SVW6_9BACT</name>
<gene>
    <name evidence="1" type="ORF">DXC61_14925</name>
</gene>
<comment type="caution">
    <text evidence="1">The sequence shown here is derived from an EMBL/GenBank/DDBJ whole genome shotgun (WGS) entry which is preliminary data.</text>
</comment>
<proteinExistence type="predicted"/>
<dbReference type="EMBL" id="QSSA01000056">
    <property type="protein sequence ID" value="RGL54475.1"/>
    <property type="molecule type" value="Genomic_DNA"/>
</dbReference>
<accession>A0AA92SVW6</accession>
<dbReference type="Proteomes" id="UP000261187">
    <property type="component" value="Unassembled WGS sequence"/>
</dbReference>
<evidence type="ECO:0000313" key="1">
    <source>
        <dbReference type="EMBL" id="RGL54475.1"/>
    </source>
</evidence>
<sequence>MYPFVQDNNGVYENRWLVIIYDTPDKVSEDIVNTVKCVVSNIFEFPFRYIIPRDFVNGNRIPKVEVQFSVLENGEDQNVSLRNYIVSNKVKKQKVVIYEDVPTDEATELLNDNREGWKKKVVKIFKSKDNDRAYQKYVYDTNDNGVLKQAYASKFSYSHQLEEGDNVYDLMFRRACYIEVINNYLSNGGD</sequence>
<dbReference type="AlphaFoldDB" id="A0AA92SVW6"/>
<protein>
    <submittedName>
        <fullName evidence="1">Uncharacterized protein</fullName>
    </submittedName>
</protein>
<reference evidence="1 2" key="1">
    <citation type="submission" date="2018-08" db="EMBL/GenBank/DDBJ databases">
        <title>A genome reference for cultivated species of the human gut microbiota.</title>
        <authorList>
            <person name="Zou Y."/>
            <person name="Xue W."/>
            <person name="Luo G."/>
        </authorList>
    </citation>
    <scope>NUCLEOTIDE SEQUENCE [LARGE SCALE GENOMIC DNA]</scope>
    <source>
        <strain evidence="1 2">TF06-40</strain>
    </source>
</reference>